<dbReference type="Proteomes" id="UP001227831">
    <property type="component" value="Unassembled WGS sequence"/>
</dbReference>
<name>A0ABU1A820_9LACO</name>
<keyword evidence="2" id="KW-1185">Reference proteome</keyword>
<accession>A0ABU1A820</accession>
<proteinExistence type="predicted"/>
<organism evidence="1 2">
    <name type="scientific">Lactiplantibacillus brownii</name>
    <dbReference type="NCBI Taxonomy" id="3069269"/>
    <lineage>
        <taxon>Bacteria</taxon>
        <taxon>Bacillati</taxon>
        <taxon>Bacillota</taxon>
        <taxon>Bacilli</taxon>
        <taxon>Lactobacillales</taxon>
        <taxon>Lactobacillaceae</taxon>
        <taxon>Lactiplantibacillus</taxon>
    </lineage>
</organism>
<comment type="caution">
    <text evidence="1">The sequence shown here is derived from an EMBL/GenBank/DDBJ whole genome shotgun (WGS) entry which is preliminary data.</text>
</comment>
<gene>
    <name evidence="1" type="ORF">RA086_05470</name>
</gene>
<evidence type="ECO:0000313" key="2">
    <source>
        <dbReference type="Proteomes" id="UP001227831"/>
    </source>
</evidence>
<dbReference type="RefSeq" id="WP_308702853.1">
    <property type="nucleotide sequence ID" value="NZ_AP027463.1"/>
</dbReference>
<evidence type="ECO:0000313" key="1">
    <source>
        <dbReference type="EMBL" id="MDQ7937076.1"/>
    </source>
</evidence>
<protein>
    <submittedName>
        <fullName evidence="1">Uncharacterized protein</fullName>
    </submittedName>
</protein>
<sequence length="49" mass="5424">MVYVLMVNGSTAAVYSTIAAARSDKKRLEDKIQNLVIMAVPYRTHAVLD</sequence>
<dbReference type="EMBL" id="JAVCWF010000001">
    <property type="protein sequence ID" value="MDQ7937076.1"/>
    <property type="molecule type" value="Genomic_DNA"/>
</dbReference>
<reference evidence="1 2" key="1">
    <citation type="journal article" date="2023" name="Int. J. Syst. Evol. Microbiol.">
        <title>Lactiplantibacillus brownii sp. nov., a novel psychrotolerant species isolated from sauerkraut.</title>
        <authorList>
            <person name="Heng Y.C."/>
            <person name="Silvaraju S."/>
            <person name="Lee J.K.Y."/>
            <person name="Kittelmann S."/>
        </authorList>
    </citation>
    <scope>NUCLEOTIDE SEQUENCE [LARGE SCALE GENOMIC DNA]</scope>
    <source>
        <strain evidence="1 2">WILCCON 0030</strain>
    </source>
</reference>